<gene>
    <name evidence="3" type="ORF">KDK_31380</name>
</gene>
<evidence type="ECO:0000313" key="3">
    <source>
        <dbReference type="EMBL" id="GCE19338.1"/>
    </source>
</evidence>
<dbReference type="AlphaFoldDB" id="A0A402AJI2"/>
<keyword evidence="2" id="KW-0472">Membrane</keyword>
<name>A0A402AJI2_9CHLR</name>
<dbReference type="EMBL" id="BIFS01000001">
    <property type="protein sequence ID" value="GCE19338.1"/>
    <property type="molecule type" value="Genomic_DNA"/>
</dbReference>
<feature type="transmembrane region" description="Helical" evidence="2">
    <location>
        <begin position="45"/>
        <end position="62"/>
    </location>
</feature>
<evidence type="ECO:0000256" key="2">
    <source>
        <dbReference type="SAM" id="Phobius"/>
    </source>
</evidence>
<accession>A0A402AJI2</accession>
<evidence type="ECO:0000256" key="1">
    <source>
        <dbReference type="SAM" id="MobiDB-lite"/>
    </source>
</evidence>
<sequence>MEKPPENVYWLQNGNDRQQQTRPGPTGRPNGQTPQQRPSNNLNKWLLALVGIMLALYIYSIFSNNFGSGAVHNV</sequence>
<keyword evidence="2" id="KW-1133">Transmembrane helix</keyword>
<dbReference type="Proteomes" id="UP000287188">
    <property type="component" value="Unassembled WGS sequence"/>
</dbReference>
<keyword evidence="2" id="KW-0812">Transmembrane</keyword>
<organism evidence="3 4">
    <name type="scientific">Dictyobacter kobayashii</name>
    <dbReference type="NCBI Taxonomy" id="2014872"/>
    <lineage>
        <taxon>Bacteria</taxon>
        <taxon>Bacillati</taxon>
        <taxon>Chloroflexota</taxon>
        <taxon>Ktedonobacteria</taxon>
        <taxon>Ktedonobacterales</taxon>
        <taxon>Dictyobacteraceae</taxon>
        <taxon>Dictyobacter</taxon>
    </lineage>
</organism>
<evidence type="ECO:0000313" key="4">
    <source>
        <dbReference type="Proteomes" id="UP000287188"/>
    </source>
</evidence>
<protein>
    <submittedName>
        <fullName evidence="3">Uncharacterized protein</fullName>
    </submittedName>
</protein>
<comment type="caution">
    <text evidence="3">The sequence shown here is derived from an EMBL/GenBank/DDBJ whole genome shotgun (WGS) entry which is preliminary data.</text>
</comment>
<reference evidence="4" key="1">
    <citation type="submission" date="2018-12" db="EMBL/GenBank/DDBJ databases">
        <title>Tengunoibacter tsumagoiensis gen. nov., sp. nov., Dictyobacter kobayashii sp. nov., D. alpinus sp. nov., and D. joshuensis sp. nov. and description of Dictyobacteraceae fam. nov. within the order Ktedonobacterales isolated from Tengu-no-mugimeshi.</title>
        <authorList>
            <person name="Wang C.M."/>
            <person name="Zheng Y."/>
            <person name="Sakai Y."/>
            <person name="Toyoda A."/>
            <person name="Minakuchi Y."/>
            <person name="Abe K."/>
            <person name="Yokota A."/>
            <person name="Yabe S."/>
        </authorList>
    </citation>
    <scope>NUCLEOTIDE SEQUENCE [LARGE SCALE GENOMIC DNA]</scope>
    <source>
        <strain evidence="4">Uno11</strain>
    </source>
</reference>
<feature type="compositionally biased region" description="Polar residues" evidence="1">
    <location>
        <begin position="10"/>
        <end position="39"/>
    </location>
</feature>
<keyword evidence="4" id="KW-1185">Reference proteome</keyword>
<proteinExistence type="predicted"/>
<feature type="region of interest" description="Disordered" evidence="1">
    <location>
        <begin position="1"/>
        <end position="39"/>
    </location>
</feature>